<keyword evidence="3" id="KW-1185">Reference proteome</keyword>
<reference evidence="3" key="1">
    <citation type="journal article" date="2018" name="Front. Microbiol.">
        <title>Genome-Based Analysis Reveals the Taxonomy and Diversity of the Family Idiomarinaceae.</title>
        <authorList>
            <person name="Liu Y."/>
            <person name="Lai Q."/>
            <person name="Shao Z."/>
        </authorList>
    </citation>
    <scope>NUCLEOTIDE SEQUENCE [LARGE SCALE GENOMIC DNA]</scope>
    <source>
        <strain evidence="3">c121</strain>
    </source>
</reference>
<feature type="domain" description="N-acetyltransferase" evidence="1">
    <location>
        <begin position="6"/>
        <end position="168"/>
    </location>
</feature>
<dbReference type="InterPro" id="IPR016181">
    <property type="entry name" value="Acyl_CoA_acyltransferase"/>
</dbReference>
<evidence type="ECO:0000313" key="3">
    <source>
        <dbReference type="Proteomes" id="UP000287022"/>
    </source>
</evidence>
<dbReference type="RefSeq" id="WP_034727137.1">
    <property type="nucleotide sequence ID" value="NZ_PIQE01000002.1"/>
</dbReference>
<dbReference type="CDD" id="cd04301">
    <property type="entry name" value="NAT_SF"/>
    <property type="match status" value="1"/>
</dbReference>
<dbReference type="GO" id="GO:0016747">
    <property type="term" value="F:acyltransferase activity, transferring groups other than amino-acyl groups"/>
    <property type="evidence" value="ECO:0007669"/>
    <property type="project" value="InterPro"/>
</dbReference>
<dbReference type="AlphaFoldDB" id="A0A432Z3S2"/>
<organism evidence="2 3">
    <name type="scientific">Pseudidiomarina sediminum</name>
    <dbReference type="NCBI Taxonomy" id="431675"/>
    <lineage>
        <taxon>Bacteria</taxon>
        <taxon>Pseudomonadati</taxon>
        <taxon>Pseudomonadota</taxon>
        <taxon>Gammaproteobacteria</taxon>
        <taxon>Alteromonadales</taxon>
        <taxon>Idiomarinaceae</taxon>
        <taxon>Pseudidiomarina</taxon>
    </lineage>
</organism>
<dbReference type="Proteomes" id="UP000287022">
    <property type="component" value="Unassembled WGS sequence"/>
</dbReference>
<dbReference type="EMBL" id="PIQE01000002">
    <property type="protein sequence ID" value="RUO72521.1"/>
    <property type="molecule type" value="Genomic_DNA"/>
</dbReference>
<dbReference type="PROSITE" id="PS51186">
    <property type="entry name" value="GNAT"/>
    <property type="match status" value="1"/>
</dbReference>
<name>A0A432Z3S2_9GAMM</name>
<dbReference type="PANTHER" id="PTHR39173:SF1">
    <property type="entry name" value="ACETYLTRANSFERASE"/>
    <property type="match status" value="1"/>
</dbReference>
<dbReference type="Gene3D" id="3.40.630.30">
    <property type="match status" value="1"/>
</dbReference>
<comment type="caution">
    <text evidence="2">The sequence shown here is derived from an EMBL/GenBank/DDBJ whole genome shotgun (WGS) entry which is preliminary data.</text>
</comment>
<sequence>MLKLIRPTRAYAQSYHAYIAELGDEERYPFPLDFDATDFDAMLARIAGFADGTAVPEGWVPSSTFWLIEGDEIIGCSNLRHVLNDAIAHCGGHIGLGIRPSYRGKGLGIELLQRTLQQAQQRGIDPVHIHCHSDNAASNAMIRACGGHFDSAIQVDGEHIHRYLINAIHQSTHD</sequence>
<protein>
    <submittedName>
        <fullName evidence="2">GNAT family N-acetyltransferase</fullName>
    </submittedName>
</protein>
<evidence type="ECO:0000259" key="1">
    <source>
        <dbReference type="PROSITE" id="PS51186"/>
    </source>
</evidence>
<dbReference type="SUPFAM" id="SSF55729">
    <property type="entry name" value="Acyl-CoA N-acyltransferases (Nat)"/>
    <property type="match status" value="1"/>
</dbReference>
<keyword evidence="2" id="KW-0808">Transferase</keyword>
<dbReference type="PANTHER" id="PTHR39173">
    <property type="entry name" value="ACETYLTRANSFERASE"/>
    <property type="match status" value="1"/>
</dbReference>
<accession>A0A432Z3S2</accession>
<dbReference type="Pfam" id="PF00583">
    <property type="entry name" value="Acetyltransf_1"/>
    <property type="match status" value="1"/>
</dbReference>
<dbReference type="STRING" id="1122124.GCA_000423165_01509"/>
<dbReference type="InterPro" id="IPR000182">
    <property type="entry name" value="GNAT_dom"/>
</dbReference>
<gene>
    <name evidence="2" type="ORF">CWI80_08195</name>
</gene>
<proteinExistence type="predicted"/>
<evidence type="ECO:0000313" key="2">
    <source>
        <dbReference type="EMBL" id="RUO72521.1"/>
    </source>
</evidence>